<evidence type="ECO:0000313" key="1">
    <source>
        <dbReference type="EMBL" id="KAK3065367.1"/>
    </source>
</evidence>
<reference evidence="1" key="1">
    <citation type="submission" date="2024-09" db="EMBL/GenBank/DDBJ databases">
        <title>Black Yeasts Isolated from many extreme environments.</title>
        <authorList>
            <person name="Coleine C."/>
            <person name="Stajich J.E."/>
            <person name="Selbmann L."/>
        </authorList>
    </citation>
    <scope>NUCLEOTIDE SEQUENCE</scope>
    <source>
        <strain evidence="1">CCFEE 5737</strain>
    </source>
</reference>
<sequence>MEDRGGELLATAILFACLSWIAIGLRVYVRAKMIKSLGIDDWIMLFTQIVFSIYLGCQMATVYYGTGRHMWDVPKDDVEEALMYWWICEILYVLTTVLVKVSLGFFLLRVAVRPAHIWIIRGVITIECLFGISYFLVMTFQCKPISTFWTQYRPNPPPGNCLPGASIGALTYAASAINSAADWVCGILPIFIVRSIQISRRQKVLVAVILAIGAVGSTATIIRMPYISTFNNQADFLYATVDVAIWSTVELGIGIVAGCVATLRPLLQLILHKAGMRSTAGANNATSSLQLSTHISRKNGTTTSMDSDTDNFLPIQANTTVTTVTGNAPKSPLWNGKFGPGRESEEATNKGIEKKVMVSYSQGSQ</sequence>
<dbReference type="EMBL" id="JAWDJW010006337">
    <property type="protein sequence ID" value="KAK3065367.1"/>
    <property type="molecule type" value="Genomic_DNA"/>
</dbReference>
<comment type="caution">
    <text evidence="1">The sequence shown here is derived from an EMBL/GenBank/DDBJ whole genome shotgun (WGS) entry which is preliminary data.</text>
</comment>
<evidence type="ECO:0000313" key="2">
    <source>
        <dbReference type="Proteomes" id="UP001186974"/>
    </source>
</evidence>
<proteinExistence type="predicted"/>
<accession>A0ACC3DCS1</accession>
<organism evidence="1 2">
    <name type="scientific">Coniosporium uncinatum</name>
    <dbReference type="NCBI Taxonomy" id="93489"/>
    <lineage>
        <taxon>Eukaryota</taxon>
        <taxon>Fungi</taxon>
        <taxon>Dikarya</taxon>
        <taxon>Ascomycota</taxon>
        <taxon>Pezizomycotina</taxon>
        <taxon>Dothideomycetes</taxon>
        <taxon>Dothideomycetes incertae sedis</taxon>
        <taxon>Coniosporium</taxon>
    </lineage>
</organism>
<dbReference type="Proteomes" id="UP001186974">
    <property type="component" value="Unassembled WGS sequence"/>
</dbReference>
<protein>
    <submittedName>
        <fullName evidence="1">Uncharacterized protein</fullName>
    </submittedName>
</protein>
<keyword evidence="2" id="KW-1185">Reference proteome</keyword>
<name>A0ACC3DCS1_9PEZI</name>
<gene>
    <name evidence="1" type="ORF">LTS18_011890</name>
</gene>